<reference evidence="1 2" key="3">
    <citation type="journal article" date="2010" name="BMC Genomics">
        <title>Transcriptome sequencing and comparative analysis of cucumber flowers with different sex types.</title>
        <authorList>
            <person name="Guo S."/>
            <person name="Zheng Y."/>
            <person name="Joung J.G."/>
            <person name="Liu S."/>
            <person name="Zhang Z."/>
            <person name="Crasta O.R."/>
            <person name="Sobral B.W."/>
            <person name="Xu Y."/>
            <person name="Huang S."/>
            <person name="Fei Z."/>
        </authorList>
    </citation>
    <scope>NUCLEOTIDE SEQUENCE [LARGE SCALE GENOMIC DNA]</scope>
    <source>
        <strain evidence="2">cv. 9930</strain>
    </source>
</reference>
<accession>A0A0A0KU36</accession>
<dbReference type="Proteomes" id="UP000029981">
    <property type="component" value="Chromosome 5"/>
</dbReference>
<reference evidence="1 2" key="4">
    <citation type="journal article" date="2011" name="BMC Genomics">
        <title>RNA-Seq improves annotation of protein-coding genes in the cucumber genome.</title>
        <authorList>
            <person name="Li Z."/>
            <person name="Zhang Z."/>
            <person name="Yan P."/>
            <person name="Huang S."/>
            <person name="Fei Z."/>
            <person name="Lin K."/>
        </authorList>
    </citation>
    <scope>NUCLEOTIDE SEQUENCE [LARGE SCALE GENOMIC DNA]</scope>
    <source>
        <strain evidence="2">cv. 9930</strain>
    </source>
</reference>
<dbReference type="PANTHER" id="PTHR48045">
    <property type="entry name" value="UDP-GLYCOSYLTRANSFERASE 72B1"/>
    <property type="match status" value="1"/>
</dbReference>
<reference evidence="1 2" key="2">
    <citation type="journal article" date="2009" name="PLoS ONE">
        <title>An integrated genetic and cytogenetic map of the cucumber genome.</title>
        <authorList>
            <person name="Ren Y."/>
            <person name="Zhang Z."/>
            <person name="Liu J."/>
            <person name="Staub J.E."/>
            <person name="Han Y."/>
            <person name="Cheng Z."/>
            <person name="Li X."/>
            <person name="Lu J."/>
            <person name="Miao H."/>
            <person name="Kang H."/>
            <person name="Xie B."/>
            <person name="Gu X."/>
            <person name="Wang X."/>
            <person name="Du Y."/>
            <person name="Jin W."/>
            <person name="Huang S."/>
        </authorList>
    </citation>
    <scope>NUCLEOTIDE SEQUENCE [LARGE SCALE GENOMIC DNA]</scope>
    <source>
        <strain evidence="2">cv. 9930</strain>
    </source>
</reference>
<dbReference type="PANTHER" id="PTHR48045:SF34">
    <property type="entry name" value="ISOFLAVONE 7-O-GLUCOSYLTRANSFERASE 1-LIKE"/>
    <property type="match status" value="1"/>
</dbReference>
<name>A0A0A0KU36_CUCSA</name>
<dbReference type="Gramene" id="KGN52434">
    <property type="protein sequence ID" value="KGN52434"/>
    <property type="gene ID" value="Csa_5G633810"/>
</dbReference>
<evidence type="ECO:0000313" key="2">
    <source>
        <dbReference type="Proteomes" id="UP000029981"/>
    </source>
</evidence>
<dbReference type="SUPFAM" id="SSF53756">
    <property type="entry name" value="UDP-Glycosyltransferase/glycogen phosphorylase"/>
    <property type="match status" value="1"/>
</dbReference>
<evidence type="ECO:0000313" key="1">
    <source>
        <dbReference type="EMBL" id="KGN52434.1"/>
    </source>
</evidence>
<sequence>MEDKGFEERTKERGIIVREWVNQWEVLKYEAVKSGGVEGGGGEVVDERVCKREGFEETCVKELMEGEKGKEVRKKAMEISDMAKKAMAENGSSWRDLESLL</sequence>
<reference evidence="1 2" key="1">
    <citation type="journal article" date="2009" name="Nat. Genet.">
        <title>The genome of the cucumber, Cucumis sativus L.</title>
        <authorList>
            <person name="Huang S."/>
            <person name="Li R."/>
            <person name="Zhang Z."/>
            <person name="Li L."/>
            <person name="Gu X."/>
            <person name="Fan W."/>
            <person name="Lucas W.J."/>
            <person name="Wang X."/>
            <person name="Xie B."/>
            <person name="Ni P."/>
            <person name="Ren Y."/>
            <person name="Zhu H."/>
            <person name="Li J."/>
            <person name="Lin K."/>
            <person name="Jin W."/>
            <person name="Fei Z."/>
            <person name="Li G."/>
            <person name="Staub J."/>
            <person name="Kilian A."/>
            <person name="van der Vossen E.A."/>
            <person name="Wu Y."/>
            <person name="Guo J."/>
            <person name="He J."/>
            <person name="Jia Z."/>
            <person name="Ren Y."/>
            <person name="Tian G."/>
            <person name="Lu Y."/>
            <person name="Ruan J."/>
            <person name="Qian W."/>
            <person name="Wang M."/>
            <person name="Huang Q."/>
            <person name="Li B."/>
            <person name="Xuan Z."/>
            <person name="Cao J."/>
            <person name="Asan"/>
            <person name="Wu Z."/>
            <person name="Zhang J."/>
            <person name="Cai Q."/>
            <person name="Bai Y."/>
            <person name="Zhao B."/>
            <person name="Han Y."/>
            <person name="Li Y."/>
            <person name="Li X."/>
            <person name="Wang S."/>
            <person name="Shi Q."/>
            <person name="Liu S."/>
            <person name="Cho W.K."/>
            <person name="Kim J.Y."/>
            <person name="Xu Y."/>
            <person name="Heller-Uszynska K."/>
            <person name="Miao H."/>
            <person name="Cheng Z."/>
            <person name="Zhang S."/>
            <person name="Wu J."/>
            <person name="Yang Y."/>
            <person name="Kang H."/>
            <person name="Li M."/>
            <person name="Liang H."/>
            <person name="Ren X."/>
            <person name="Shi Z."/>
            <person name="Wen M."/>
            <person name="Jian M."/>
            <person name="Yang H."/>
            <person name="Zhang G."/>
            <person name="Yang Z."/>
            <person name="Chen R."/>
            <person name="Liu S."/>
            <person name="Li J."/>
            <person name="Ma L."/>
            <person name="Liu H."/>
            <person name="Zhou Y."/>
            <person name="Zhao J."/>
            <person name="Fang X."/>
            <person name="Li G."/>
            <person name="Fang L."/>
            <person name="Li Y."/>
            <person name="Liu D."/>
            <person name="Zheng H."/>
            <person name="Zhang Y."/>
            <person name="Qin N."/>
            <person name="Li Z."/>
            <person name="Yang G."/>
            <person name="Yang S."/>
            <person name="Bolund L."/>
            <person name="Kristiansen K."/>
            <person name="Zheng H."/>
            <person name="Li S."/>
            <person name="Zhang X."/>
            <person name="Yang H."/>
            <person name="Wang J."/>
            <person name="Sun R."/>
            <person name="Zhang B."/>
            <person name="Jiang S."/>
            <person name="Wang J."/>
            <person name="Du Y."/>
            <person name="Li S."/>
        </authorList>
    </citation>
    <scope>NUCLEOTIDE SEQUENCE [LARGE SCALE GENOMIC DNA]</scope>
    <source>
        <strain evidence="2">cv. 9930</strain>
    </source>
</reference>
<protein>
    <submittedName>
        <fullName evidence="1">Uncharacterized protein</fullName>
    </submittedName>
</protein>
<keyword evidence="2" id="KW-1185">Reference proteome</keyword>
<dbReference type="STRING" id="3659.A0A0A0KU36"/>
<dbReference type="Gene3D" id="3.40.50.2000">
    <property type="entry name" value="Glycogen Phosphorylase B"/>
    <property type="match status" value="3"/>
</dbReference>
<proteinExistence type="predicted"/>
<gene>
    <name evidence="1" type="ORF">Csa_5G633810</name>
</gene>
<organism evidence="1 2">
    <name type="scientific">Cucumis sativus</name>
    <name type="common">Cucumber</name>
    <dbReference type="NCBI Taxonomy" id="3659"/>
    <lineage>
        <taxon>Eukaryota</taxon>
        <taxon>Viridiplantae</taxon>
        <taxon>Streptophyta</taxon>
        <taxon>Embryophyta</taxon>
        <taxon>Tracheophyta</taxon>
        <taxon>Spermatophyta</taxon>
        <taxon>Magnoliopsida</taxon>
        <taxon>eudicotyledons</taxon>
        <taxon>Gunneridae</taxon>
        <taxon>Pentapetalae</taxon>
        <taxon>rosids</taxon>
        <taxon>fabids</taxon>
        <taxon>Cucurbitales</taxon>
        <taxon>Cucurbitaceae</taxon>
        <taxon>Benincaseae</taxon>
        <taxon>Cucumis</taxon>
    </lineage>
</organism>
<dbReference type="AlphaFoldDB" id="A0A0A0KU36"/>
<dbReference type="EMBL" id="CM002926">
    <property type="protein sequence ID" value="KGN52434.1"/>
    <property type="molecule type" value="Genomic_DNA"/>
</dbReference>